<reference evidence="1 2" key="1">
    <citation type="journal article" date="2011" name="Appl. Environ. Microbiol.">
        <title>Complete genome sequence of the fish pathogen Flavobacterium branchiophilum.</title>
        <authorList>
            <consortium name="1:IP"/>
            <consortium name="Microbial Evolutionary Genomics,F-75015 Paris"/>
            <consortium name="France 2:CNRS"/>
            <consortium name="URA2171"/>
            <consortium name="F-75015 Paris,France 3:Unite de Virologie et Immunologie Mol."/>
            <consortium name="INRA,78352 Jouy en Josas Cedex"/>
            <consortium name="France. 4:Unite de Mathemathique"/>
            <consortium name="Informatique et Genome,INRA"/>
            <consortium name="78352 Jouy en Josas Cedex"/>
            <consortium name="France. 5:CEA/Genoscope"/>
            <consortium name="Evry"/>
            <consortium name="France"/>
            <person name="Touchon M."/>
            <person name="Barbier P."/>
            <person name="Bernardet J.F."/>
            <person name="Loux V."/>
            <person name="Vacherie B."/>
            <person name="Barbe V."/>
            <person name="Rocha E.P."/>
            <person name="Duchaud E."/>
        </authorList>
    </citation>
    <scope>NUCLEOTIDE SEQUENCE [LARGE SCALE GENOMIC DNA]</scope>
    <source>
        <strain evidence="1 2">FL-15</strain>
    </source>
</reference>
<evidence type="ECO:0000313" key="1">
    <source>
        <dbReference type="EMBL" id="CCB69540.1"/>
    </source>
</evidence>
<dbReference type="Proteomes" id="UP000009186">
    <property type="component" value="Chromosome"/>
</dbReference>
<evidence type="ECO:0000313" key="2">
    <source>
        <dbReference type="Proteomes" id="UP000009186"/>
    </source>
</evidence>
<dbReference type="HOGENOM" id="CLU_3343949_0_0_10"/>
<sequence>MKLVLNGTDYIHAPYGVIEKFLLAFQEDLVPLFYENL</sequence>
<gene>
    <name evidence="1" type="ordered locus">FBFL15_1475</name>
</gene>
<organism evidence="1 2">
    <name type="scientific">Flavobacterium branchiophilum (strain FL-15)</name>
    <dbReference type="NCBI Taxonomy" id="1034807"/>
    <lineage>
        <taxon>Bacteria</taxon>
        <taxon>Pseudomonadati</taxon>
        <taxon>Bacteroidota</taxon>
        <taxon>Flavobacteriia</taxon>
        <taxon>Flavobacteriales</taxon>
        <taxon>Flavobacteriaceae</taxon>
        <taxon>Flavobacterium</taxon>
    </lineage>
</organism>
<dbReference type="AlphaFoldDB" id="G2Z0Z2"/>
<keyword evidence="2" id="KW-1185">Reference proteome</keyword>
<accession>G2Z0Z2</accession>
<proteinExistence type="predicted"/>
<dbReference type="KEGG" id="fbr:FBFL15_1475"/>
<protein>
    <submittedName>
        <fullName evidence="1">Uncharacterized protein</fullName>
    </submittedName>
</protein>
<name>G2Z0Z2_FLABF</name>
<dbReference type="STRING" id="1034807.FBFL15_1475"/>
<dbReference type="EMBL" id="FQ859183">
    <property type="protein sequence ID" value="CCB69540.1"/>
    <property type="molecule type" value="Genomic_DNA"/>
</dbReference>